<dbReference type="Gene3D" id="2.40.128.110">
    <property type="entry name" value="Lipid/polyisoprenoid-binding, YceI-like"/>
    <property type="match status" value="1"/>
</dbReference>
<dbReference type="AlphaFoldDB" id="A0A974NK61"/>
<proteinExistence type="inferred from homology"/>
<evidence type="ECO:0000259" key="2">
    <source>
        <dbReference type="SMART" id="SM00867"/>
    </source>
</evidence>
<dbReference type="InterPro" id="IPR007372">
    <property type="entry name" value="Lipid/polyisoprenoid-bd_YceI"/>
</dbReference>
<gene>
    <name evidence="3" type="ORF">I6J18_16280</name>
</gene>
<dbReference type="InterPro" id="IPR036761">
    <property type="entry name" value="TTHA0802/YceI-like_sf"/>
</dbReference>
<feature type="domain" description="Lipid/polyisoprenoid-binding YceI-like" evidence="2">
    <location>
        <begin position="5"/>
        <end position="174"/>
    </location>
</feature>
<dbReference type="PANTHER" id="PTHR34406:SF1">
    <property type="entry name" value="PROTEIN YCEI"/>
    <property type="match status" value="1"/>
</dbReference>
<name>A0A974NK61_PERPY</name>
<organism evidence="3 4">
    <name type="scientific">Peribacillus psychrosaccharolyticus</name>
    <name type="common">Bacillus psychrosaccharolyticus</name>
    <dbReference type="NCBI Taxonomy" id="1407"/>
    <lineage>
        <taxon>Bacteria</taxon>
        <taxon>Bacillati</taxon>
        <taxon>Bacillota</taxon>
        <taxon>Bacilli</taxon>
        <taxon>Bacillales</taxon>
        <taxon>Bacillaceae</taxon>
        <taxon>Peribacillus</taxon>
    </lineage>
</organism>
<dbReference type="EMBL" id="CP068053">
    <property type="protein sequence ID" value="QQS99188.1"/>
    <property type="molecule type" value="Genomic_DNA"/>
</dbReference>
<reference evidence="3 4" key="1">
    <citation type="submission" date="2021-01" db="EMBL/GenBank/DDBJ databases">
        <title>FDA dAtabase for Regulatory Grade micrObial Sequences (FDA-ARGOS): Supporting development and validation of Infectious Disease Dx tests.</title>
        <authorList>
            <person name="Nelson B."/>
            <person name="Plummer A."/>
            <person name="Tallon L."/>
            <person name="Sadzewicz L."/>
            <person name="Zhao X."/>
            <person name="Boylan J."/>
            <person name="Ott S."/>
            <person name="Bowen H."/>
            <person name="Vavikolanu K."/>
            <person name="Mehta A."/>
            <person name="Aluvathingal J."/>
            <person name="Nadendla S."/>
            <person name="Myers T."/>
            <person name="Yan Y."/>
            <person name="Sichtig H."/>
        </authorList>
    </citation>
    <scope>NUCLEOTIDE SEQUENCE [LARGE SCALE GENOMIC DNA]</scope>
    <source>
        <strain evidence="3 4">FDAARGOS_1161</strain>
    </source>
</reference>
<dbReference type="SUPFAM" id="SSF101874">
    <property type="entry name" value="YceI-like"/>
    <property type="match status" value="1"/>
</dbReference>
<sequence length="176" mass="19367">MTTEKWVIDADHSLVEFSVKHMMIAKVRGNFAKFDANITADSSDLTTAAIEFTIDTASIYTKNEDRDNHLRSAEFFDVESYPNITFKATEITKVSGDDYKVSGDVTIKGVTRPETFDVTFEGEGKDPWGNTKAGFSAKTKVNRSDYGLTYNAALETGGVLIGDQITINLELEASKA</sequence>
<dbReference type="SMART" id="SM00867">
    <property type="entry name" value="YceI"/>
    <property type="match status" value="1"/>
</dbReference>
<dbReference type="Pfam" id="PF04264">
    <property type="entry name" value="YceI"/>
    <property type="match status" value="1"/>
</dbReference>
<protein>
    <submittedName>
        <fullName evidence="3">YceI family protein</fullName>
    </submittedName>
</protein>
<evidence type="ECO:0000313" key="4">
    <source>
        <dbReference type="Proteomes" id="UP000595254"/>
    </source>
</evidence>
<dbReference type="Proteomes" id="UP000595254">
    <property type="component" value="Chromosome"/>
</dbReference>
<keyword evidence="4" id="KW-1185">Reference proteome</keyword>
<dbReference type="RefSeq" id="WP_040375417.1">
    <property type="nucleotide sequence ID" value="NZ_CP068053.1"/>
</dbReference>
<comment type="similarity">
    <text evidence="1">Belongs to the UPF0312 family.</text>
</comment>
<evidence type="ECO:0000313" key="3">
    <source>
        <dbReference type="EMBL" id="QQS99188.1"/>
    </source>
</evidence>
<dbReference type="PANTHER" id="PTHR34406">
    <property type="entry name" value="PROTEIN YCEI"/>
    <property type="match status" value="1"/>
</dbReference>
<dbReference type="KEGG" id="ppsr:I6J18_16280"/>
<accession>A0A974NK61</accession>
<evidence type="ECO:0000256" key="1">
    <source>
        <dbReference type="ARBA" id="ARBA00008812"/>
    </source>
</evidence>